<organism evidence="4 5">
    <name type="scientific">Prevotella multiformis DSM 16608</name>
    <dbReference type="NCBI Taxonomy" id="888743"/>
    <lineage>
        <taxon>Bacteria</taxon>
        <taxon>Pseudomonadati</taxon>
        <taxon>Bacteroidota</taxon>
        <taxon>Bacteroidia</taxon>
        <taxon>Bacteroidales</taxon>
        <taxon>Prevotellaceae</taxon>
        <taxon>Prevotella</taxon>
    </lineage>
</organism>
<evidence type="ECO:0000313" key="5">
    <source>
        <dbReference type="Proteomes" id="UP000005697"/>
    </source>
</evidence>
<accession>F0F5V3</accession>
<name>F0F5V3_9BACT</name>
<dbReference type="Pfam" id="PF14237">
    <property type="entry name" value="GYF_2"/>
    <property type="match status" value="1"/>
</dbReference>
<sequence length="332" mass="36395">MSEYRKRGEFFASSGNNVYLRTLKNRLGGSKEIRMLFFFAPRLSKSKKMEYYISADNEKRGPYSLRELAGRKLQATTLVMPADGTQWIPAWQIKELRTLLEESEHSDRKPDVEGVPFVEASPVTPSAGTAPAGRPSKKSHAGCLAGGLVVLAAVLFVLVLTCPKPEQHREVLADVITATVTDAANDTANTTGNEVIDNAFRTISNVFAGKVIRSAIDDLVTVDNYVVCSLGKVHYNGKDYIVSLGLLGHIFTVDEDDLRKAAEQYYKKSEINVKEQLKQKAQKMIQENVVDPAATAIKGILGGALDGLLDDIGLGMRHPKDDRGRQPSTDSI</sequence>
<evidence type="ECO:0000256" key="2">
    <source>
        <dbReference type="SAM" id="Phobius"/>
    </source>
</evidence>
<comment type="caution">
    <text evidence="4">The sequence shown here is derived from an EMBL/GenBank/DDBJ whole genome shotgun (WGS) entry which is preliminary data.</text>
</comment>
<keyword evidence="2" id="KW-1133">Transmembrane helix</keyword>
<dbReference type="InterPro" id="IPR025640">
    <property type="entry name" value="GYF_2"/>
</dbReference>
<protein>
    <recommendedName>
        <fullName evidence="3">GYF domain-containing protein</fullName>
    </recommendedName>
</protein>
<feature type="domain" description="GYF" evidence="3">
    <location>
        <begin position="51"/>
        <end position="96"/>
    </location>
</feature>
<dbReference type="EMBL" id="AEWX01000014">
    <property type="protein sequence ID" value="EGC20490.1"/>
    <property type="molecule type" value="Genomic_DNA"/>
</dbReference>
<dbReference type="HOGENOM" id="CLU_071287_0_0_10"/>
<keyword evidence="2" id="KW-0472">Membrane</keyword>
<gene>
    <name evidence="4" type="ORF">HMPREF9141_0969</name>
</gene>
<feature type="transmembrane region" description="Helical" evidence="2">
    <location>
        <begin position="141"/>
        <end position="160"/>
    </location>
</feature>
<proteinExistence type="predicted"/>
<evidence type="ECO:0000256" key="1">
    <source>
        <dbReference type="SAM" id="MobiDB-lite"/>
    </source>
</evidence>
<keyword evidence="2" id="KW-0812">Transmembrane</keyword>
<feature type="region of interest" description="Disordered" evidence="1">
    <location>
        <begin position="102"/>
        <end position="136"/>
    </location>
</feature>
<evidence type="ECO:0000259" key="3">
    <source>
        <dbReference type="Pfam" id="PF14237"/>
    </source>
</evidence>
<dbReference type="STRING" id="888743.HMPREF9141_0969"/>
<feature type="compositionally biased region" description="Basic and acidic residues" evidence="1">
    <location>
        <begin position="102"/>
        <end position="112"/>
    </location>
</feature>
<evidence type="ECO:0000313" key="4">
    <source>
        <dbReference type="EMBL" id="EGC20490.1"/>
    </source>
</evidence>
<dbReference type="AlphaFoldDB" id="F0F5V3"/>
<keyword evidence="5" id="KW-1185">Reference proteome</keyword>
<reference evidence="4 5" key="1">
    <citation type="submission" date="2011-01" db="EMBL/GenBank/DDBJ databases">
        <authorList>
            <person name="Muzny D."/>
            <person name="Qin X."/>
            <person name="Deng J."/>
            <person name="Jiang H."/>
            <person name="Liu Y."/>
            <person name="Qu J."/>
            <person name="Song X.-Z."/>
            <person name="Zhang L."/>
            <person name="Thornton R."/>
            <person name="Coyle M."/>
            <person name="Francisco L."/>
            <person name="Jackson L."/>
            <person name="Javaid M."/>
            <person name="Korchina V."/>
            <person name="Kovar C."/>
            <person name="Mata R."/>
            <person name="Mathew T."/>
            <person name="Ngo R."/>
            <person name="Nguyen L."/>
            <person name="Nguyen N."/>
            <person name="Okwuonu G."/>
            <person name="Ongeri F."/>
            <person name="Pham C."/>
            <person name="Simmons D."/>
            <person name="Wilczek-Boney K."/>
            <person name="Hale W."/>
            <person name="Jakkamsetti A."/>
            <person name="Pham P."/>
            <person name="Ruth R."/>
            <person name="San Lucas F."/>
            <person name="Warren J."/>
            <person name="Zhang J."/>
            <person name="Zhao Z."/>
            <person name="Zhou C."/>
            <person name="Zhu D."/>
            <person name="Lee S."/>
            <person name="Bess C."/>
            <person name="Blankenburg K."/>
            <person name="Forbes L."/>
            <person name="Fu Q."/>
            <person name="Gubbala S."/>
            <person name="Hirani K."/>
            <person name="Jayaseelan J.C."/>
            <person name="Lara F."/>
            <person name="Munidasa M."/>
            <person name="Palculict T."/>
            <person name="Patil S."/>
            <person name="Pu L.-L."/>
            <person name="Saada N."/>
            <person name="Tang L."/>
            <person name="Weissenberger G."/>
            <person name="Zhu Y."/>
            <person name="Hemphill L."/>
            <person name="Shang Y."/>
            <person name="Youmans B."/>
            <person name="Ayvaz T."/>
            <person name="Ross M."/>
            <person name="Santibanez J."/>
            <person name="Aqrawi P."/>
            <person name="Gross S."/>
            <person name="Joshi V."/>
            <person name="Fowler G."/>
            <person name="Nazareth L."/>
            <person name="Reid J."/>
            <person name="Worley K."/>
            <person name="Petrosino J."/>
            <person name="Highlander S."/>
            <person name="Gibbs R."/>
        </authorList>
    </citation>
    <scope>NUCLEOTIDE SEQUENCE [LARGE SCALE GENOMIC DNA]</scope>
    <source>
        <strain evidence="4 5">DSM 16608</strain>
    </source>
</reference>
<dbReference type="Proteomes" id="UP000005697">
    <property type="component" value="Unassembled WGS sequence"/>
</dbReference>